<keyword evidence="3" id="KW-0326">Glycosidase</keyword>
<dbReference type="EMBL" id="JBHSWI010000001">
    <property type="protein sequence ID" value="MFC6644192.1"/>
    <property type="molecule type" value="Genomic_DNA"/>
</dbReference>
<dbReference type="PANTHER" id="PTHR22600">
    <property type="entry name" value="BETA-HEXOSAMINIDASE"/>
    <property type="match status" value="1"/>
</dbReference>
<evidence type="ECO:0000256" key="1">
    <source>
        <dbReference type="ARBA" id="ARBA00006285"/>
    </source>
</evidence>
<keyword evidence="7" id="KW-1185">Reference proteome</keyword>
<dbReference type="SUPFAM" id="SSF51445">
    <property type="entry name" value="(Trans)glycosidases"/>
    <property type="match status" value="1"/>
</dbReference>
<keyword evidence="2" id="KW-0378">Hydrolase</keyword>
<evidence type="ECO:0000259" key="4">
    <source>
        <dbReference type="Pfam" id="PF00728"/>
    </source>
</evidence>
<evidence type="ECO:0000256" key="3">
    <source>
        <dbReference type="ARBA" id="ARBA00023295"/>
    </source>
</evidence>
<protein>
    <submittedName>
        <fullName evidence="6">Beta-N-acetylhexosaminidase</fullName>
    </submittedName>
</protein>
<feature type="domain" description="Glycoside hydrolase family 20 catalytic" evidence="4">
    <location>
        <begin position="172"/>
        <end position="483"/>
    </location>
</feature>
<dbReference type="PANTHER" id="PTHR22600:SF21">
    <property type="entry name" value="BETA-HEXOSAMINIDASE A"/>
    <property type="match status" value="1"/>
</dbReference>
<dbReference type="PRINTS" id="PR00738">
    <property type="entry name" value="GLHYDRLASE20"/>
</dbReference>
<name>A0ABW1Z3R3_9BACT</name>
<evidence type="ECO:0000256" key="2">
    <source>
        <dbReference type="ARBA" id="ARBA00022801"/>
    </source>
</evidence>
<dbReference type="Pfam" id="PF02838">
    <property type="entry name" value="Glyco_hydro_20b"/>
    <property type="match status" value="1"/>
</dbReference>
<dbReference type="Pfam" id="PF00728">
    <property type="entry name" value="Glyco_hydro_20"/>
    <property type="match status" value="1"/>
</dbReference>
<dbReference type="RefSeq" id="WP_263372132.1">
    <property type="nucleotide sequence ID" value="NZ_JAGSYD010000004.1"/>
</dbReference>
<dbReference type="InterPro" id="IPR015882">
    <property type="entry name" value="HEX_bac_N"/>
</dbReference>
<reference evidence="7" key="1">
    <citation type="journal article" date="2019" name="Int. J. Syst. Evol. Microbiol.">
        <title>The Global Catalogue of Microorganisms (GCM) 10K type strain sequencing project: providing services to taxonomists for standard genome sequencing and annotation.</title>
        <authorList>
            <consortium name="The Broad Institute Genomics Platform"/>
            <consortium name="The Broad Institute Genome Sequencing Center for Infectious Disease"/>
            <person name="Wu L."/>
            <person name="Ma J."/>
        </authorList>
    </citation>
    <scope>NUCLEOTIDE SEQUENCE [LARGE SCALE GENOMIC DNA]</scope>
    <source>
        <strain evidence="7">CGMCC 1.16026</strain>
    </source>
</reference>
<accession>A0ABW1Z3R3</accession>
<feature type="domain" description="Beta-hexosaminidase bacterial type N-terminal" evidence="5">
    <location>
        <begin position="41"/>
        <end position="169"/>
    </location>
</feature>
<dbReference type="SUPFAM" id="SSF55545">
    <property type="entry name" value="beta-N-acetylhexosaminidase-like domain"/>
    <property type="match status" value="1"/>
</dbReference>
<evidence type="ECO:0000313" key="6">
    <source>
        <dbReference type="EMBL" id="MFC6644192.1"/>
    </source>
</evidence>
<dbReference type="Gene3D" id="3.30.379.10">
    <property type="entry name" value="Chitobiase/beta-hexosaminidase domain 2-like"/>
    <property type="match status" value="1"/>
</dbReference>
<dbReference type="InterPro" id="IPR029018">
    <property type="entry name" value="Hex-like_dom2"/>
</dbReference>
<sequence>MDTRATAQIGRTLQRIGRSIRSLLFFTVFAVGLHAQTPQALMPLPAAMHLNAEHLAITPGFATKVEGYDEPRLHRATERFLRVLSRRTGITVWDAAHPNATLLLKISGPSAPAQTATEDESYRLEITGANITITAANPLGAMHGLQTLLQLVQLDAHGFYIPAGTIEDHPRFAWRGLMLDTSRHFMPIEVIERNLDGMEAVKLNVFHWHLSDDQGFRAESHVLPHLTEAASDGLFYTQQQMREVVEYARDRGIRVIPEFDMPGHTSAVLAAYPELGSSDGPYRIERKWGIFDPALDPTREETFRFIDKLVAEMAAIFPDAYFHIGGDECNGKEWNANPRIREFMREHHLTDDRALQGYFSSRVQTIVAAHGKTAVGWEEILQPQTASDVVIQSWHGAKSLATAAGSNHAAILSKGYYLDLNLSASSHHAIDPLAGEVKQLTPSEQAHIIGGEAAMWTEYISSETVDSRIWPRGAAVAERLWSPPALLDDDIDFYRRLASLSTLLELYGLHHRSSYNEMLARIANGQDVAPLRVLGDVEEPPKQHDRAHLGQYTSFTPLNRMVDAISPESDTGRQFTALCRRILEGKATADEIAQAEALLHLWQQNDSRLRPLLAASALSDDLAASSSALSDAASIGVEALHAVTRKLPTTNAWRAQSLQSLEADAKPHGAMLLSNVEAIRTLVLASSGSDKLLPTPAR</sequence>
<evidence type="ECO:0000313" key="7">
    <source>
        <dbReference type="Proteomes" id="UP001596391"/>
    </source>
</evidence>
<proteinExistence type="inferred from homology"/>
<comment type="similarity">
    <text evidence="1">Belongs to the glycosyl hydrolase 20 family.</text>
</comment>
<organism evidence="6 7">
    <name type="scientific">Granulicella cerasi</name>
    <dbReference type="NCBI Taxonomy" id="741063"/>
    <lineage>
        <taxon>Bacteria</taxon>
        <taxon>Pseudomonadati</taxon>
        <taxon>Acidobacteriota</taxon>
        <taxon>Terriglobia</taxon>
        <taxon>Terriglobales</taxon>
        <taxon>Acidobacteriaceae</taxon>
        <taxon>Granulicella</taxon>
    </lineage>
</organism>
<comment type="caution">
    <text evidence="6">The sequence shown here is derived from an EMBL/GenBank/DDBJ whole genome shotgun (WGS) entry which is preliminary data.</text>
</comment>
<dbReference type="InterPro" id="IPR025705">
    <property type="entry name" value="Beta_hexosaminidase_sua/sub"/>
</dbReference>
<evidence type="ECO:0000259" key="5">
    <source>
        <dbReference type="Pfam" id="PF02838"/>
    </source>
</evidence>
<dbReference type="Proteomes" id="UP001596391">
    <property type="component" value="Unassembled WGS sequence"/>
</dbReference>
<gene>
    <name evidence="6" type="ORF">ACFQBQ_01005</name>
</gene>
<dbReference type="Gene3D" id="3.20.20.80">
    <property type="entry name" value="Glycosidases"/>
    <property type="match status" value="1"/>
</dbReference>
<dbReference type="InterPro" id="IPR015883">
    <property type="entry name" value="Glyco_hydro_20_cat"/>
</dbReference>
<dbReference type="InterPro" id="IPR017853">
    <property type="entry name" value="GH"/>
</dbReference>